<dbReference type="PANTHER" id="PTHR30469:SF15">
    <property type="entry name" value="HLYD FAMILY OF SECRETION PROTEINS"/>
    <property type="match status" value="1"/>
</dbReference>
<evidence type="ECO:0000259" key="3">
    <source>
        <dbReference type="Pfam" id="PF25973"/>
    </source>
</evidence>
<dbReference type="EMBL" id="AP014568">
    <property type="protein sequence ID" value="BAO80452.1"/>
    <property type="molecule type" value="Genomic_DNA"/>
</dbReference>
<feature type="domain" description="CzcB-like barrel-sandwich hybrid" evidence="3">
    <location>
        <begin position="109"/>
        <end position="246"/>
    </location>
</feature>
<dbReference type="Gene3D" id="2.40.50.100">
    <property type="match status" value="1"/>
</dbReference>
<gene>
    <name evidence="4" type="ORF">SRAA_0598</name>
</gene>
<dbReference type="GO" id="GO:0015562">
    <property type="term" value="F:efflux transmembrane transporter activity"/>
    <property type="evidence" value="ECO:0007669"/>
    <property type="project" value="TreeGrafter"/>
</dbReference>
<dbReference type="PANTHER" id="PTHR30469">
    <property type="entry name" value="MULTIDRUG RESISTANCE PROTEIN MDTA"/>
    <property type="match status" value="1"/>
</dbReference>
<dbReference type="Pfam" id="PF25973">
    <property type="entry name" value="BSH_CzcB"/>
    <property type="match status" value="1"/>
</dbReference>
<proteinExistence type="inferred from homology"/>
<dbReference type="Proteomes" id="UP000067461">
    <property type="component" value="Chromosome"/>
</dbReference>
<dbReference type="Gene3D" id="1.10.287.470">
    <property type="entry name" value="Helix hairpin bin"/>
    <property type="match status" value="1"/>
</dbReference>
<dbReference type="STRING" id="1458425.SRAA_0598"/>
<evidence type="ECO:0000256" key="1">
    <source>
        <dbReference type="ARBA" id="ARBA00009477"/>
    </source>
</evidence>
<feature type="coiled-coil region" evidence="2">
    <location>
        <begin position="191"/>
        <end position="218"/>
    </location>
</feature>
<dbReference type="HOGENOM" id="CLU_018816_1_4_4"/>
<dbReference type="InterPro" id="IPR006143">
    <property type="entry name" value="RND_pump_MFP"/>
</dbReference>
<dbReference type="GO" id="GO:1990281">
    <property type="term" value="C:efflux pump complex"/>
    <property type="evidence" value="ECO:0007669"/>
    <property type="project" value="TreeGrafter"/>
</dbReference>
<keyword evidence="2" id="KW-0175">Coiled coil</keyword>
<dbReference type="AlphaFoldDB" id="A0A060NHA3"/>
<evidence type="ECO:0000256" key="2">
    <source>
        <dbReference type="SAM" id="Coils"/>
    </source>
</evidence>
<sequence length="396" mass="41603">MIRLPHPMAAAAPSASSSHVVPAQQAAGPKRVPVLAFAFAAALAGLLTATPAWAQATQATQNAPAAPGTATAPSASPAASVQTARLDSVWLQPERSAAASVLARNESRLSAEVAGTVQRWTADVGATVRRGELLVQIDPTDHELALQRAQAGRDAAMARLQLGLTQLQRARDLVAQGFFSKEALTQRETEVALQQADLASAEAQLRSARRQLERTRVLAPFAGTVVQRMAQVGEAVAPGAPLYLLAESGATELQAHVPPAELQGLRRATAWQFQPQGSLELLELRLLRASPTVQTANRAHAVRLGWTPAVADAAAASAPPGSSGVLRWRDPQPHIPAALLVRRGSELGIFVRQGQQARFVALPRAQEGRAVPTDLPPATLVVVRGQAALNDGQTLN</sequence>
<dbReference type="SUPFAM" id="SSF111369">
    <property type="entry name" value="HlyD-like secretion proteins"/>
    <property type="match status" value="1"/>
</dbReference>
<evidence type="ECO:0000313" key="4">
    <source>
        <dbReference type="EMBL" id="BAO80452.1"/>
    </source>
</evidence>
<keyword evidence="5" id="KW-1185">Reference proteome</keyword>
<dbReference type="NCBIfam" id="TIGR01730">
    <property type="entry name" value="RND_mfp"/>
    <property type="match status" value="1"/>
</dbReference>
<comment type="similarity">
    <text evidence="1">Belongs to the membrane fusion protein (MFP) (TC 8.A.1) family.</text>
</comment>
<reference evidence="4 5" key="1">
    <citation type="journal article" date="2014" name="Nat. Commun.">
        <title>Physiological and genomic features of highly alkaliphilic hydrogen-utilizing Betaproteobacteria from a continental serpentinizing site.</title>
        <authorList>
            <person name="Suzuki S."/>
            <person name="Kuenen J.G."/>
            <person name="Schipper K."/>
            <person name="van der Velde S."/>
            <person name="Ishii S."/>
            <person name="Wu A."/>
            <person name="Sorokin D.Y."/>
            <person name="Tenney A."/>
            <person name="Meng X.Y."/>
            <person name="Morrill P.L."/>
            <person name="Kamagata Y."/>
            <person name="Muyzer G."/>
            <person name="Nealson K.H."/>
        </authorList>
    </citation>
    <scope>NUCLEOTIDE SEQUENCE [LARGE SCALE GENOMIC DNA]</scope>
    <source>
        <strain evidence="4 5">A1</strain>
    </source>
</reference>
<name>A0A060NHA3_9BURK</name>
<accession>A0A060NHA3</accession>
<protein>
    <submittedName>
        <fullName evidence="4">Membrane-fusion protein</fullName>
    </submittedName>
</protein>
<organism evidence="4 5">
    <name type="scientific">Serpentinimonas raichei</name>
    <dbReference type="NCBI Taxonomy" id="1458425"/>
    <lineage>
        <taxon>Bacteria</taxon>
        <taxon>Pseudomonadati</taxon>
        <taxon>Pseudomonadota</taxon>
        <taxon>Betaproteobacteria</taxon>
        <taxon>Burkholderiales</taxon>
        <taxon>Comamonadaceae</taxon>
        <taxon>Serpentinimonas</taxon>
    </lineage>
</organism>
<dbReference type="OrthoDB" id="5502471at2"/>
<dbReference type="KEGG" id="cbaa:SRAA_0598"/>
<evidence type="ECO:0000313" key="5">
    <source>
        <dbReference type="Proteomes" id="UP000067461"/>
    </source>
</evidence>
<dbReference type="RefSeq" id="WP_144318689.1">
    <property type="nucleotide sequence ID" value="NZ_AP014568.1"/>
</dbReference>
<dbReference type="InterPro" id="IPR058647">
    <property type="entry name" value="BSH_CzcB-like"/>
</dbReference>